<evidence type="ECO:0000313" key="2">
    <source>
        <dbReference type="EMBL" id="KAJ7971937.1"/>
    </source>
</evidence>
<gene>
    <name evidence="2" type="ORF">O6P43_009899</name>
</gene>
<reference evidence="2" key="1">
    <citation type="journal article" date="2023" name="Science">
        <title>Elucidation of the pathway for biosynthesis of saponin adjuvants from the soapbark tree.</title>
        <authorList>
            <person name="Reed J."/>
            <person name="Orme A."/>
            <person name="El-Demerdash A."/>
            <person name="Owen C."/>
            <person name="Martin L.B.B."/>
            <person name="Misra R.C."/>
            <person name="Kikuchi S."/>
            <person name="Rejzek M."/>
            <person name="Martin A.C."/>
            <person name="Harkess A."/>
            <person name="Leebens-Mack J."/>
            <person name="Louveau T."/>
            <person name="Stephenson M.J."/>
            <person name="Osbourn A."/>
        </authorList>
    </citation>
    <scope>NUCLEOTIDE SEQUENCE</scope>
    <source>
        <strain evidence="2">S10</strain>
    </source>
</reference>
<comment type="caution">
    <text evidence="2">The sequence shown here is derived from an EMBL/GenBank/DDBJ whole genome shotgun (WGS) entry which is preliminary data.</text>
</comment>
<dbReference type="KEGG" id="qsa:O6P43_009899"/>
<dbReference type="EMBL" id="JARAOO010000004">
    <property type="protein sequence ID" value="KAJ7971937.1"/>
    <property type="molecule type" value="Genomic_DNA"/>
</dbReference>
<evidence type="ECO:0000259" key="1">
    <source>
        <dbReference type="Pfam" id="PF02027"/>
    </source>
</evidence>
<accession>A0AAD7PZC0</accession>
<dbReference type="Proteomes" id="UP001163823">
    <property type="component" value="Chromosome 4"/>
</dbReference>
<sequence>MRNLFYHCCTAIPSDKIALATNIQPDNYKFLLEEVRQVHNYASPGCYEKTSAIKFFAAILISDSFSKLVKHITTNKDRNMMAYEFWRRRAKKFILYDLLLVGRALFYYLDGTKPFPIDRR</sequence>
<dbReference type="InterPro" id="IPR006064">
    <property type="entry name" value="Glycosidase"/>
</dbReference>
<protein>
    <recommendedName>
        <fullName evidence="1">Cytokinin glycosidase domain-containing protein</fullName>
    </recommendedName>
</protein>
<dbReference type="Pfam" id="PF02027">
    <property type="entry name" value="RolB_RolC"/>
    <property type="match status" value="1"/>
</dbReference>
<keyword evidence="3" id="KW-1185">Reference proteome</keyword>
<dbReference type="AlphaFoldDB" id="A0AAD7PZC0"/>
<organism evidence="2 3">
    <name type="scientific">Quillaja saponaria</name>
    <name type="common">Soap bark tree</name>
    <dbReference type="NCBI Taxonomy" id="32244"/>
    <lineage>
        <taxon>Eukaryota</taxon>
        <taxon>Viridiplantae</taxon>
        <taxon>Streptophyta</taxon>
        <taxon>Embryophyta</taxon>
        <taxon>Tracheophyta</taxon>
        <taxon>Spermatophyta</taxon>
        <taxon>Magnoliopsida</taxon>
        <taxon>eudicotyledons</taxon>
        <taxon>Gunneridae</taxon>
        <taxon>Pentapetalae</taxon>
        <taxon>rosids</taxon>
        <taxon>fabids</taxon>
        <taxon>Fabales</taxon>
        <taxon>Quillajaceae</taxon>
        <taxon>Quillaja</taxon>
    </lineage>
</organism>
<evidence type="ECO:0000313" key="3">
    <source>
        <dbReference type="Proteomes" id="UP001163823"/>
    </source>
</evidence>
<name>A0AAD7PZC0_QUISA</name>
<feature type="domain" description="Cytokinin glycosidase" evidence="1">
    <location>
        <begin position="14"/>
        <end position="104"/>
    </location>
</feature>
<proteinExistence type="predicted"/>